<comment type="caution">
    <text evidence="6">The sequence shown here is derived from an EMBL/GenBank/DDBJ whole genome shotgun (WGS) entry which is preliminary data.</text>
</comment>
<dbReference type="SUPFAM" id="SSF53335">
    <property type="entry name" value="S-adenosyl-L-methionine-dependent methyltransferases"/>
    <property type="match status" value="1"/>
</dbReference>
<keyword evidence="4" id="KW-0677">Repeat</keyword>
<dbReference type="PROSITE" id="PS00012">
    <property type="entry name" value="PHOSPHOPANTETHEINE"/>
    <property type="match status" value="1"/>
</dbReference>
<dbReference type="GO" id="GO:0043041">
    <property type="term" value="P:amino acid activation for nonribosomal peptide biosynthetic process"/>
    <property type="evidence" value="ECO:0007669"/>
    <property type="project" value="TreeGrafter"/>
</dbReference>
<dbReference type="InterPro" id="IPR006162">
    <property type="entry name" value="Ppantetheine_attach_site"/>
</dbReference>
<dbReference type="PROSITE" id="PS00455">
    <property type="entry name" value="AMP_BINDING"/>
    <property type="match status" value="1"/>
</dbReference>
<dbReference type="InterPro" id="IPR010071">
    <property type="entry name" value="AA_adenyl_dom"/>
</dbReference>
<dbReference type="InterPro" id="IPR020845">
    <property type="entry name" value="AMP-binding_CS"/>
</dbReference>
<evidence type="ECO:0000259" key="5">
    <source>
        <dbReference type="PROSITE" id="PS50075"/>
    </source>
</evidence>
<evidence type="ECO:0000256" key="4">
    <source>
        <dbReference type="ARBA" id="ARBA00022737"/>
    </source>
</evidence>
<dbReference type="GO" id="GO:0031177">
    <property type="term" value="F:phosphopantetheine binding"/>
    <property type="evidence" value="ECO:0007669"/>
    <property type="project" value="InterPro"/>
</dbReference>
<dbReference type="Gene3D" id="1.10.1200.10">
    <property type="entry name" value="ACP-like"/>
    <property type="match status" value="1"/>
</dbReference>
<dbReference type="CDD" id="cd05930">
    <property type="entry name" value="A_NRPS"/>
    <property type="match status" value="1"/>
</dbReference>
<dbReference type="GO" id="GO:0005737">
    <property type="term" value="C:cytoplasm"/>
    <property type="evidence" value="ECO:0007669"/>
    <property type="project" value="TreeGrafter"/>
</dbReference>
<dbReference type="Gene3D" id="3.40.50.980">
    <property type="match status" value="2"/>
</dbReference>
<dbReference type="FunFam" id="2.30.38.10:FF:000001">
    <property type="entry name" value="Non-ribosomal peptide synthetase PvdI"/>
    <property type="match status" value="1"/>
</dbReference>
<dbReference type="InterPro" id="IPR013217">
    <property type="entry name" value="Methyltransf_12"/>
</dbReference>
<dbReference type="InterPro" id="IPR020806">
    <property type="entry name" value="PKS_PP-bd"/>
</dbReference>
<dbReference type="PROSITE" id="PS50075">
    <property type="entry name" value="CARRIER"/>
    <property type="match status" value="1"/>
</dbReference>
<gene>
    <name evidence="6" type="ORF">I4J89_33425</name>
</gene>
<dbReference type="Pfam" id="PF13193">
    <property type="entry name" value="AMP-binding_C"/>
    <property type="match status" value="1"/>
</dbReference>
<dbReference type="Pfam" id="PF00550">
    <property type="entry name" value="PP-binding"/>
    <property type="match status" value="1"/>
</dbReference>
<organism evidence="6 7">
    <name type="scientific">Actinoplanes aureus</name>
    <dbReference type="NCBI Taxonomy" id="2792083"/>
    <lineage>
        <taxon>Bacteria</taxon>
        <taxon>Bacillati</taxon>
        <taxon>Actinomycetota</taxon>
        <taxon>Actinomycetes</taxon>
        <taxon>Micromonosporales</taxon>
        <taxon>Micromonosporaceae</taxon>
        <taxon>Actinoplanes</taxon>
    </lineage>
</organism>
<dbReference type="NCBIfam" id="TIGR01733">
    <property type="entry name" value="AA-adenyl-dom"/>
    <property type="match status" value="1"/>
</dbReference>
<keyword evidence="2" id="KW-0596">Phosphopantetheine</keyword>
<evidence type="ECO:0000313" key="6">
    <source>
        <dbReference type="EMBL" id="MBG0566360.1"/>
    </source>
</evidence>
<dbReference type="GO" id="GO:0044550">
    <property type="term" value="P:secondary metabolite biosynthetic process"/>
    <property type="evidence" value="ECO:0007669"/>
    <property type="project" value="TreeGrafter"/>
</dbReference>
<reference evidence="6" key="1">
    <citation type="submission" date="2020-11" db="EMBL/GenBank/DDBJ databases">
        <title>Isolation and identification of active actinomycetes.</title>
        <authorList>
            <person name="Sun X."/>
        </authorList>
    </citation>
    <scope>NUCLEOTIDE SEQUENCE</scope>
    <source>
        <strain evidence="6">NEAU-A11</strain>
    </source>
</reference>
<dbReference type="AlphaFoldDB" id="A0A931CAF3"/>
<dbReference type="SMART" id="SM00823">
    <property type="entry name" value="PKS_PP"/>
    <property type="match status" value="1"/>
</dbReference>
<dbReference type="InterPro" id="IPR009081">
    <property type="entry name" value="PP-bd_ACP"/>
</dbReference>
<sequence>MRLAQINLLSPDEIRRVTRDWNETDEPYPTDLTLADLFERQAGTTPQAVAIVHGERTLTYAELDQRADRLARHLRAGGIGPDDVVAVRMPRSPELVTALLAVWKAGAAYLPLDPEHPDDRAEYQIRDAGARTVLAGLYGYDADPHPAPPPVDRHPGQLAYVVYTSGSTGTPRGIRTRHDNLLSFVLRSGVDPLTPADTVLSTCSISFDVFTYEVWATLLAGARLVLPEPGWFPDAGSLSREIRRHAVTRFWLPPALLNSISPGELDLTGVRHLITGGERASGVHWRSLLRQYDGVLWNAYGATESTGWSFLYPRRAGDDVPAEVPLGRPIPNMRGYVLDARLQPVPAGVVGELCLAGPGVAAGYTGQPELTAAKFLPDPFRPGQRMYRTGDLARWTPDGLLEFAGRVDHQVQVRGQRVEPGEIEAVLISSAAVRQACVVAGTDPDGRQQLAAYLVPEDVTDPAEQRAYLDAWRRVYDEVDDTAADVAFDIAGWPYPAATMREWVRGTLTRLGPGPYGRVLDIGCGTGLLLWRLAPDSDRYIGTDFAGSVVERLRGHLAGDPGLAHVDVRTQEATDPAGRDHDLVILNSVVQHFPDVAYLERVLTGAVEAASSTGRVFVGDVPHRTASPAGPPGELQVDPGWFVDFAVRHPRLRRARILPKTGTADTVMNRYRYDVWLELGADADDTGHPPATVDWSAFDDTLRQPHDELIVTGIPNARVLPDGDGRAPALDEALAIDRHTEVSWTAQAGTTFEVCYAASPERAATAMWRHVRSTARGGTTNRPLAGRSAVDAAREAVRRRLPSYMMPAAFTVLDALPLNSSGKVDRFALPAPRWGQDVRRAAYVAPRTDVEQLLADRVAAVLRLDQVGVNDNFFELGGDSLHALKLVALVRTAGITELTGQDVFTHQTVAALADAVRTSREKR</sequence>
<dbReference type="CDD" id="cd02440">
    <property type="entry name" value="AdoMet_MTases"/>
    <property type="match status" value="1"/>
</dbReference>
<dbReference type="PANTHER" id="PTHR45527">
    <property type="entry name" value="NONRIBOSOMAL PEPTIDE SYNTHETASE"/>
    <property type="match status" value="1"/>
</dbReference>
<dbReference type="Gene3D" id="3.40.50.150">
    <property type="entry name" value="Vaccinia Virus protein VP39"/>
    <property type="match status" value="1"/>
</dbReference>
<dbReference type="Gene3D" id="2.30.38.10">
    <property type="entry name" value="Luciferase, Domain 3"/>
    <property type="match status" value="1"/>
</dbReference>
<proteinExistence type="predicted"/>
<dbReference type="SUPFAM" id="SSF56801">
    <property type="entry name" value="Acetyl-CoA synthetase-like"/>
    <property type="match status" value="1"/>
</dbReference>
<dbReference type="PANTHER" id="PTHR45527:SF1">
    <property type="entry name" value="FATTY ACID SYNTHASE"/>
    <property type="match status" value="1"/>
</dbReference>
<protein>
    <submittedName>
        <fullName evidence="6">Amino acid adenylation domain-containing protein</fullName>
    </submittedName>
</protein>
<evidence type="ECO:0000256" key="3">
    <source>
        <dbReference type="ARBA" id="ARBA00022553"/>
    </source>
</evidence>
<dbReference type="SUPFAM" id="SSF47336">
    <property type="entry name" value="ACP-like"/>
    <property type="match status" value="1"/>
</dbReference>
<dbReference type="Pfam" id="PF08242">
    <property type="entry name" value="Methyltransf_12"/>
    <property type="match status" value="1"/>
</dbReference>
<feature type="domain" description="Carrier" evidence="5">
    <location>
        <begin position="845"/>
        <end position="920"/>
    </location>
</feature>
<dbReference type="RefSeq" id="WP_196418141.1">
    <property type="nucleotide sequence ID" value="NZ_JADQTO010000020.1"/>
</dbReference>
<dbReference type="InterPro" id="IPR025110">
    <property type="entry name" value="AMP-bd_C"/>
</dbReference>
<dbReference type="EMBL" id="JADQTO010000020">
    <property type="protein sequence ID" value="MBG0566360.1"/>
    <property type="molecule type" value="Genomic_DNA"/>
</dbReference>
<dbReference type="Pfam" id="PF00501">
    <property type="entry name" value="AMP-binding"/>
    <property type="match status" value="1"/>
</dbReference>
<dbReference type="Gene3D" id="3.30.300.30">
    <property type="match status" value="2"/>
</dbReference>
<dbReference type="Proteomes" id="UP000598146">
    <property type="component" value="Unassembled WGS sequence"/>
</dbReference>
<name>A0A931CAF3_9ACTN</name>
<dbReference type="InterPro" id="IPR045851">
    <property type="entry name" value="AMP-bd_C_sf"/>
</dbReference>
<evidence type="ECO:0000313" key="7">
    <source>
        <dbReference type="Proteomes" id="UP000598146"/>
    </source>
</evidence>
<dbReference type="InterPro" id="IPR000873">
    <property type="entry name" value="AMP-dep_synth/lig_dom"/>
</dbReference>
<comment type="cofactor">
    <cofactor evidence="1">
        <name>pantetheine 4'-phosphate</name>
        <dbReference type="ChEBI" id="CHEBI:47942"/>
    </cofactor>
</comment>
<keyword evidence="7" id="KW-1185">Reference proteome</keyword>
<evidence type="ECO:0000256" key="1">
    <source>
        <dbReference type="ARBA" id="ARBA00001957"/>
    </source>
</evidence>
<dbReference type="InterPro" id="IPR036736">
    <property type="entry name" value="ACP-like_sf"/>
</dbReference>
<dbReference type="InterPro" id="IPR029063">
    <property type="entry name" value="SAM-dependent_MTases_sf"/>
</dbReference>
<evidence type="ECO:0000256" key="2">
    <source>
        <dbReference type="ARBA" id="ARBA00022450"/>
    </source>
</evidence>
<keyword evidence="3" id="KW-0597">Phosphoprotein</keyword>
<accession>A0A931CAF3</accession>
<dbReference type="FunFam" id="1.10.1200.10:FF:000005">
    <property type="entry name" value="Nonribosomal peptide synthetase 1"/>
    <property type="match status" value="1"/>
</dbReference>